<dbReference type="STRING" id="1797197.A2Y75_06335"/>
<evidence type="ECO:0000256" key="2">
    <source>
        <dbReference type="SAM" id="SignalP"/>
    </source>
</evidence>
<evidence type="ECO:0000256" key="1">
    <source>
        <dbReference type="SAM" id="MobiDB-lite"/>
    </source>
</evidence>
<feature type="region of interest" description="Disordered" evidence="1">
    <location>
        <begin position="29"/>
        <end position="74"/>
    </location>
</feature>
<organism evidence="3 4">
    <name type="scientific">Candidatus Solincola sediminis</name>
    <dbReference type="NCBI Taxonomy" id="1797199"/>
    <lineage>
        <taxon>Bacteria</taxon>
        <taxon>Bacillati</taxon>
        <taxon>Actinomycetota</taxon>
        <taxon>Candidatus Geothermincolia</taxon>
        <taxon>Candidatus Geothermincolales</taxon>
        <taxon>Candidatus Geothermincolaceae</taxon>
        <taxon>Candidatus Solincola</taxon>
    </lineage>
</organism>
<keyword evidence="2" id="KW-0732">Signal</keyword>
<feature type="signal peptide" evidence="2">
    <location>
        <begin position="1"/>
        <end position="24"/>
    </location>
</feature>
<feature type="compositionally biased region" description="Low complexity" evidence="1">
    <location>
        <begin position="29"/>
        <end position="41"/>
    </location>
</feature>
<proteinExistence type="predicted"/>
<comment type="caution">
    <text evidence="3">The sequence shown here is derived from an EMBL/GenBank/DDBJ whole genome shotgun (WGS) entry which is preliminary data.</text>
</comment>
<accession>A0A1F2WUE0</accession>
<dbReference type="AlphaFoldDB" id="A0A1F2WUE0"/>
<feature type="compositionally biased region" description="Low complexity" evidence="1">
    <location>
        <begin position="48"/>
        <end position="74"/>
    </location>
</feature>
<name>A0A1F2WUE0_9ACTN</name>
<sequence length="235" mass="25139">MGLQKSLKIIMPILVLLAAVVLLAASCGSETSDSQDSTSTTKLPPGADSETTSDGSSTTVQTEQQTTTTAQANSTTKTVSLDGVNFTVSKAAREDSNEVVLSSNSRELLGDFLEIELAVENASGELVEISDYSFRLYNAALVASSYDDYYGDTGTYGKYVSSHVISASLLDYSSLSTVSYTLRKGEKLEDVFLFFDLNPQSTTKNESISKDATNLIIYDSETGDKVDVNLAGFTD</sequence>
<evidence type="ECO:0008006" key="5">
    <source>
        <dbReference type="Google" id="ProtNLM"/>
    </source>
</evidence>
<dbReference type="Proteomes" id="UP000177876">
    <property type="component" value="Unassembled WGS sequence"/>
</dbReference>
<dbReference type="PROSITE" id="PS51257">
    <property type="entry name" value="PROKAR_LIPOPROTEIN"/>
    <property type="match status" value="1"/>
</dbReference>
<evidence type="ECO:0000313" key="4">
    <source>
        <dbReference type="Proteomes" id="UP000177876"/>
    </source>
</evidence>
<reference evidence="3 4" key="1">
    <citation type="journal article" date="2016" name="Nat. Commun.">
        <title>Thousands of microbial genomes shed light on interconnected biogeochemical processes in an aquifer system.</title>
        <authorList>
            <person name="Anantharaman K."/>
            <person name="Brown C.T."/>
            <person name="Hug L.A."/>
            <person name="Sharon I."/>
            <person name="Castelle C.J."/>
            <person name="Probst A.J."/>
            <person name="Thomas B.C."/>
            <person name="Singh A."/>
            <person name="Wilkins M.J."/>
            <person name="Karaoz U."/>
            <person name="Brodie E.L."/>
            <person name="Williams K.H."/>
            <person name="Hubbard S.S."/>
            <person name="Banfield J.F."/>
        </authorList>
    </citation>
    <scope>NUCLEOTIDE SEQUENCE [LARGE SCALE GENOMIC DNA]</scope>
</reference>
<gene>
    <name evidence="3" type="ORF">A2Y75_06335</name>
</gene>
<dbReference type="EMBL" id="MELK01000002">
    <property type="protein sequence ID" value="OFW60509.1"/>
    <property type="molecule type" value="Genomic_DNA"/>
</dbReference>
<evidence type="ECO:0000313" key="3">
    <source>
        <dbReference type="EMBL" id="OFW60509.1"/>
    </source>
</evidence>
<protein>
    <recommendedName>
        <fullName evidence="5">DUF4352 domain-containing protein</fullName>
    </recommendedName>
</protein>
<feature type="chain" id="PRO_5039208822" description="DUF4352 domain-containing protein" evidence="2">
    <location>
        <begin position="25"/>
        <end position="235"/>
    </location>
</feature>